<evidence type="ECO:0000256" key="2">
    <source>
        <dbReference type="ARBA" id="ARBA00009121"/>
    </source>
</evidence>
<dbReference type="InterPro" id="IPR029070">
    <property type="entry name" value="Chitinase_insertion_sf"/>
</dbReference>
<dbReference type="EMBL" id="MWPV01000001">
    <property type="protein sequence ID" value="OUL59490.1"/>
    <property type="molecule type" value="Genomic_DNA"/>
</dbReference>
<dbReference type="SMART" id="SM00495">
    <property type="entry name" value="ChtBD3"/>
    <property type="match status" value="2"/>
</dbReference>
<dbReference type="PROSITE" id="PS01095">
    <property type="entry name" value="GH18_1"/>
    <property type="match status" value="1"/>
</dbReference>
<dbReference type="InterPro" id="IPR001579">
    <property type="entry name" value="Glyco_hydro_18_chit_AS"/>
</dbReference>
<reference evidence="12 13" key="1">
    <citation type="submission" date="2017-02" db="EMBL/GenBank/DDBJ databases">
        <title>Pseudoalteromonas ulvae TC14 Genome.</title>
        <authorList>
            <person name="Molmeret M."/>
        </authorList>
    </citation>
    <scope>NUCLEOTIDE SEQUENCE [LARGE SCALE GENOMIC DNA]</scope>
    <source>
        <strain evidence="12">TC14</strain>
    </source>
</reference>
<dbReference type="SUPFAM" id="SSF81296">
    <property type="entry name" value="E set domains"/>
    <property type="match status" value="1"/>
</dbReference>
<dbReference type="SMART" id="SM00089">
    <property type="entry name" value="PKD"/>
    <property type="match status" value="3"/>
</dbReference>
<dbReference type="CDD" id="cd02848">
    <property type="entry name" value="E_set_Chitinase_N"/>
    <property type="match status" value="1"/>
</dbReference>
<feature type="signal peptide" evidence="10">
    <location>
        <begin position="1"/>
        <end position="22"/>
    </location>
</feature>
<dbReference type="SMART" id="SM00636">
    <property type="entry name" value="Glyco_18"/>
    <property type="match status" value="1"/>
</dbReference>
<dbReference type="SUPFAM" id="SSF51445">
    <property type="entry name" value="(Trans)glycosidases"/>
    <property type="match status" value="1"/>
</dbReference>
<dbReference type="Gene3D" id="3.20.20.80">
    <property type="entry name" value="Glycosidases"/>
    <property type="match status" value="1"/>
</dbReference>
<sequence length="874" mass="93424">MYKKLTSALAVAAALASMHATAAPSTPSLSWEDQLYSFVDVNIDGQGSYKSLVTRKDQVDIAIKWSAWSGEGGDSYKILFDGVVVNEGQLAPGTKTGTVTFPYTKSGRHQMTMQLCQGAECASSAEKKIVIADTDGGHLAPLPMNYDPNNRDFNTDPNKVVGAYFVEWGIYGRDFDVTKVPGKNLTHILYGFVPICGPNESLKEIENGNSWRALQKACGDSQDYEVVIHDPWAAIQKSLPGVDAKDPIRGTYSQMMALKQRYPDLKILPSVGGWTLSDPFHGFTDKKNRDVFVASVREFLKTWKFYDGVDIDWEFPGGGGPNANLGDPVKDGPAYIALMQELRAMLTELSAETGKEYELTSAIGMGYDKIEDVNYLQAAQYMDYIFAMTYDFFGGWNNVTGHQTALYCGEHMSPDECAGTGLDDKGQPRKGPAYTTDNGIQLLLQQGVAPEKIVLGTAMYGRGWEGVYPANATNPDNPFTAPGNGKLTGTKEQGIWEAGVIDYKGIKSSMIGASGTGINGFEVGYDEQAQGAYVWNRATGKLVTYDSPRSTIAKGQYANTLGLGGLFAWEIDADNGDILNAMHEGLGSTGGPVNAKPVVSVPALVSVKTGEQVTVSASASDRDNDPLTYTWTVPAGLVVSGNDSADLVVTAPSVSVDTDFIVTVAVSDGTDTVSKSATVRVLAADAANTAPVIETIANVSVEEGQAINVAAVASDADNDTLSYEWTVPAGLTLSGTGSNVTLTAANVTSDTDYTVSVSVSDGKASASTSFVVTVTNTTTGGGETTWQASKIYLAGDTVLFNGKQYRAKWWTQGNQPDQGGPWEEVIPDDGQVRAWRADLVYNGGDVVTHNNATYKAGWWTKGEEPGQSGVWTKQ</sequence>
<dbReference type="Gene3D" id="3.10.50.10">
    <property type="match status" value="1"/>
</dbReference>
<dbReference type="GO" id="GO:0008843">
    <property type="term" value="F:endochitinase activity"/>
    <property type="evidence" value="ECO:0007669"/>
    <property type="project" value="UniProtKB-EC"/>
</dbReference>
<evidence type="ECO:0000256" key="9">
    <source>
        <dbReference type="RuleBase" id="RU000489"/>
    </source>
</evidence>
<dbReference type="Gene3D" id="2.60.40.10">
    <property type="entry name" value="Immunoglobulins"/>
    <property type="match status" value="3"/>
</dbReference>
<dbReference type="InterPro" id="IPR013783">
    <property type="entry name" value="Ig-like_fold"/>
</dbReference>
<evidence type="ECO:0000256" key="3">
    <source>
        <dbReference type="ARBA" id="ARBA00012729"/>
    </source>
</evidence>
<dbReference type="InterPro" id="IPR011583">
    <property type="entry name" value="Chitinase_II/V-like_cat"/>
</dbReference>
<dbReference type="InterPro" id="IPR017853">
    <property type="entry name" value="GH"/>
</dbReference>
<feature type="domain" description="GH18" evidence="11">
    <location>
        <begin position="159"/>
        <end position="589"/>
    </location>
</feature>
<dbReference type="GO" id="GO:0008061">
    <property type="term" value="F:chitin binding"/>
    <property type="evidence" value="ECO:0007669"/>
    <property type="project" value="InterPro"/>
</dbReference>
<dbReference type="PANTHER" id="PTHR11177">
    <property type="entry name" value="CHITINASE"/>
    <property type="match status" value="1"/>
</dbReference>
<dbReference type="AlphaFoldDB" id="A0A244CV32"/>
<name>A0A244CV32_PSEDV</name>
<keyword evidence="6" id="KW-0119">Carbohydrate metabolism</keyword>
<evidence type="ECO:0000313" key="12">
    <source>
        <dbReference type="EMBL" id="OUL59490.1"/>
    </source>
</evidence>
<evidence type="ECO:0000256" key="1">
    <source>
        <dbReference type="ARBA" id="ARBA00000822"/>
    </source>
</evidence>
<dbReference type="InterPro" id="IPR014756">
    <property type="entry name" value="Ig_E-set"/>
</dbReference>
<keyword evidence="10" id="KW-0732">Signal</keyword>
<dbReference type="Proteomes" id="UP000194841">
    <property type="component" value="Unassembled WGS sequence"/>
</dbReference>
<dbReference type="CDD" id="cd00146">
    <property type="entry name" value="PKD"/>
    <property type="match status" value="1"/>
</dbReference>
<keyword evidence="5" id="KW-0146">Chitin degradation</keyword>
<dbReference type="Pfam" id="PF02839">
    <property type="entry name" value="CBM_5_12"/>
    <property type="match status" value="2"/>
</dbReference>
<organism evidence="12 13">
    <name type="scientific">Pseudoalteromonas ulvae</name>
    <dbReference type="NCBI Taxonomy" id="107327"/>
    <lineage>
        <taxon>Bacteria</taxon>
        <taxon>Pseudomonadati</taxon>
        <taxon>Pseudomonadota</taxon>
        <taxon>Gammaproteobacteria</taxon>
        <taxon>Alteromonadales</taxon>
        <taxon>Pseudoalteromonadaceae</taxon>
        <taxon>Pseudoalteromonas</taxon>
    </lineage>
</organism>
<dbReference type="SUPFAM" id="SSF54556">
    <property type="entry name" value="Chitinase insertion domain"/>
    <property type="match status" value="1"/>
</dbReference>
<evidence type="ECO:0000256" key="6">
    <source>
        <dbReference type="ARBA" id="ARBA00023277"/>
    </source>
</evidence>
<keyword evidence="8" id="KW-0624">Polysaccharide degradation</keyword>
<evidence type="ECO:0000256" key="4">
    <source>
        <dbReference type="ARBA" id="ARBA00022801"/>
    </source>
</evidence>
<evidence type="ECO:0000313" key="13">
    <source>
        <dbReference type="Proteomes" id="UP000194841"/>
    </source>
</evidence>
<feature type="chain" id="PRO_5012467492" description="chitinase" evidence="10">
    <location>
        <begin position="23"/>
        <end position="874"/>
    </location>
</feature>
<dbReference type="EC" id="3.2.1.14" evidence="3"/>
<evidence type="ECO:0000259" key="11">
    <source>
        <dbReference type="PROSITE" id="PS51910"/>
    </source>
</evidence>
<dbReference type="RefSeq" id="WP_176365125.1">
    <property type="nucleotide sequence ID" value="NZ_MWPV01000001.1"/>
</dbReference>
<dbReference type="PANTHER" id="PTHR11177:SF317">
    <property type="entry name" value="CHITINASE 12-RELATED"/>
    <property type="match status" value="1"/>
</dbReference>
<dbReference type="Gene3D" id="2.10.10.20">
    <property type="entry name" value="Carbohydrate-binding module superfamily 5/12"/>
    <property type="match status" value="2"/>
</dbReference>
<dbReference type="InterPro" id="IPR022409">
    <property type="entry name" value="PKD/Chitinase_dom"/>
</dbReference>
<evidence type="ECO:0000256" key="8">
    <source>
        <dbReference type="ARBA" id="ARBA00023326"/>
    </source>
</evidence>
<gene>
    <name evidence="12" type="ORF">B1199_04275</name>
</gene>
<dbReference type="InterPro" id="IPR003610">
    <property type="entry name" value="CBM5/12"/>
</dbReference>
<evidence type="ECO:0000256" key="10">
    <source>
        <dbReference type="SAM" id="SignalP"/>
    </source>
</evidence>
<dbReference type="InterPro" id="IPR013540">
    <property type="entry name" value="ChitinaseA_N"/>
</dbReference>
<proteinExistence type="inferred from homology"/>
<dbReference type="SUPFAM" id="SSF51055">
    <property type="entry name" value="Carbohydrate binding domain"/>
    <property type="match status" value="2"/>
</dbReference>
<comment type="similarity">
    <text evidence="2">Belongs to the glycosyl hydrolase 18 family. Chitinase class II subfamily.</text>
</comment>
<evidence type="ECO:0000256" key="7">
    <source>
        <dbReference type="ARBA" id="ARBA00023295"/>
    </source>
</evidence>
<dbReference type="InterPro" id="IPR050314">
    <property type="entry name" value="Glycosyl_Hydrlase_18"/>
</dbReference>
<dbReference type="GO" id="GO:0000272">
    <property type="term" value="P:polysaccharide catabolic process"/>
    <property type="evidence" value="ECO:0007669"/>
    <property type="project" value="UniProtKB-KW"/>
</dbReference>
<keyword evidence="7 9" id="KW-0326">Glycosidase</keyword>
<dbReference type="Pfam" id="PF00704">
    <property type="entry name" value="Glyco_hydro_18"/>
    <property type="match status" value="1"/>
</dbReference>
<evidence type="ECO:0000256" key="5">
    <source>
        <dbReference type="ARBA" id="ARBA00023024"/>
    </source>
</evidence>
<dbReference type="InterPro" id="IPR036573">
    <property type="entry name" value="CBM_sf_5/12"/>
</dbReference>
<dbReference type="GO" id="GO:0030246">
    <property type="term" value="F:carbohydrate binding"/>
    <property type="evidence" value="ECO:0007669"/>
    <property type="project" value="InterPro"/>
</dbReference>
<dbReference type="CDD" id="cd12215">
    <property type="entry name" value="ChiC_BD"/>
    <property type="match status" value="2"/>
</dbReference>
<accession>A0A244CV32</accession>
<protein>
    <recommendedName>
        <fullName evidence="3">chitinase</fullName>
        <ecNumber evidence="3">3.2.1.14</ecNumber>
    </recommendedName>
</protein>
<dbReference type="InterPro" id="IPR001223">
    <property type="entry name" value="Glyco_hydro18_cat"/>
</dbReference>
<keyword evidence="13" id="KW-1185">Reference proteome</keyword>
<dbReference type="GO" id="GO:0006032">
    <property type="term" value="P:chitin catabolic process"/>
    <property type="evidence" value="ECO:0007669"/>
    <property type="project" value="UniProtKB-KW"/>
</dbReference>
<dbReference type="CDD" id="cd06548">
    <property type="entry name" value="GH18_chitinase"/>
    <property type="match status" value="1"/>
</dbReference>
<dbReference type="PROSITE" id="PS51910">
    <property type="entry name" value="GH18_2"/>
    <property type="match status" value="1"/>
</dbReference>
<keyword evidence="4 9" id="KW-0378">Hydrolase</keyword>
<comment type="catalytic activity">
    <reaction evidence="1">
        <text>Random endo-hydrolysis of N-acetyl-beta-D-glucosaminide (1-&gt;4)-beta-linkages in chitin and chitodextrins.</text>
        <dbReference type="EC" id="3.2.1.14"/>
    </reaction>
</comment>
<dbReference type="GO" id="GO:0005576">
    <property type="term" value="C:extracellular region"/>
    <property type="evidence" value="ECO:0007669"/>
    <property type="project" value="InterPro"/>
</dbReference>
<comment type="caution">
    <text evidence="12">The sequence shown here is derived from an EMBL/GenBank/DDBJ whole genome shotgun (WGS) entry which is preliminary data.</text>
</comment>
<dbReference type="Pfam" id="PF08329">
    <property type="entry name" value="ChitinaseA_N"/>
    <property type="match status" value="1"/>
</dbReference>